<dbReference type="InterPro" id="IPR001870">
    <property type="entry name" value="B30.2/SPRY"/>
</dbReference>
<sequence length="175" mass="19800">MEREGVTEAGNRLLRFNRDYTLVEWSRSATPDLEAAPGDPGRFDLFPAVLASARFSSGRRYWEVDVTDSVSWHLGVTCVHSPRQGCVKLTPAHGYWSICRLLDYWENGEQRRPLSVDTELAKVGVYLDFEAGQLSFYDANCMALLCSFDVTFRSPVVPFFSPCMGVDSTLRLCHY</sequence>
<dbReference type="AlphaFoldDB" id="A0A401THD5"/>
<dbReference type="SMART" id="SM00449">
    <property type="entry name" value="SPRY"/>
    <property type="match status" value="1"/>
</dbReference>
<dbReference type="InterPro" id="IPR013320">
    <property type="entry name" value="ConA-like_dom_sf"/>
</dbReference>
<dbReference type="PRINTS" id="PR01407">
    <property type="entry name" value="BUTYPHLNCDUF"/>
</dbReference>
<dbReference type="Gene3D" id="2.60.120.920">
    <property type="match status" value="1"/>
</dbReference>
<proteinExistence type="predicted"/>
<dbReference type="InterPro" id="IPR043136">
    <property type="entry name" value="B30.2/SPRY_sf"/>
</dbReference>
<dbReference type="Pfam" id="PF00622">
    <property type="entry name" value="SPRY"/>
    <property type="match status" value="1"/>
</dbReference>
<dbReference type="Proteomes" id="UP000287033">
    <property type="component" value="Unassembled WGS sequence"/>
</dbReference>
<dbReference type="InterPro" id="IPR003877">
    <property type="entry name" value="SPRY_dom"/>
</dbReference>
<evidence type="ECO:0000313" key="2">
    <source>
        <dbReference type="EMBL" id="GCC42074.1"/>
    </source>
</evidence>
<name>A0A401THD5_CHIPU</name>
<gene>
    <name evidence="2" type="ORF">chiPu_0026249</name>
</gene>
<keyword evidence="3" id="KW-1185">Reference proteome</keyword>
<dbReference type="InterPro" id="IPR050143">
    <property type="entry name" value="TRIM/RBCC"/>
</dbReference>
<dbReference type="OrthoDB" id="128536at2759"/>
<dbReference type="PROSITE" id="PS50188">
    <property type="entry name" value="B302_SPRY"/>
    <property type="match status" value="1"/>
</dbReference>
<dbReference type="EMBL" id="BEZZ01075272">
    <property type="protein sequence ID" value="GCC42074.1"/>
    <property type="molecule type" value="Genomic_DNA"/>
</dbReference>
<comment type="caution">
    <text evidence="2">The sequence shown here is derived from an EMBL/GenBank/DDBJ whole genome shotgun (WGS) entry which is preliminary data.</text>
</comment>
<dbReference type="STRING" id="137246.A0A401THD5"/>
<dbReference type="SUPFAM" id="SSF49899">
    <property type="entry name" value="Concanavalin A-like lectins/glucanases"/>
    <property type="match status" value="1"/>
</dbReference>
<reference evidence="2 3" key="1">
    <citation type="journal article" date="2018" name="Nat. Ecol. Evol.">
        <title>Shark genomes provide insights into elasmobranch evolution and the origin of vertebrates.</title>
        <authorList>
            <person name="Hara Y"/>
            <person name="Yamaguchi K"/>
            <person name="Onimaru K"/>
            <person name="Kadota M"/>
            <person name="Koyanagi M"/>
            <person name="Keeley SD"/>
            <person name="Tatsumi K"/>
            <person name="Tanaka K"/>
            <person name="Motone F"/>
            <person name="Kageyama Y"/>
            <person name="Nozu R"/>
            <person name="Adachi N"/>
            <person name="Nishimura O"/>
            <person name="Nakagawa R"/>
            <person name="Tanegashima C"/>
            <person name="Kiyatake I"/>
            <person name="Matsumoto R"/>
            <person name="Murakumo K"/>
            <person name="Nishida K"/>
            <person name="Terakita A"/>
            <person name="Kuratani S"/>
            <person name="Sato K"/>
            <person name="Hyodo S Kuraku.S."/>
        </authorList>
    </citation>
    <scope>NUCLEOTIDE SEQUENCE [LARGE SCALE GENOMIC DNA]</scope>
</reference>
<feature type="domain" description="B30.2/SPRY" evidence="1">
    <location>
        <begin position="1"/>
        <end position="175"/>
    </location>
</feature>
<dbReference type="PANTHER" id="PTHR24103">
    <property type="entry name" value="E3 UBIQUITIN-PROTEIN LIGASE TRIM"/>
    <property type="match status" value="1"/>
</dbReference>
<evidence type="ECO:0000313" key="3">
    <source>
        <dbReference type="Proteomes" id="UP000287033"/>
    </source>
</evidence>
<accession>A0A401THD5</accession>
<evidence type="ECO:0000259" key="1">
    <source>
        <dbReference type="PROSITE" id="PS50188"/>
    </source>
</evidence>
<organism evidence="2 3">
    <name type="scientific">Chiloscyllium punctatum</name>
    <name type="common">Brownbanded bambooshark</name>
    <name type="synonym">Hemiscyllium punctatum</name>
    <dbReference type="NCBI Taxonomy" id="137246"/>
    <lineage>
        <taxon>Eukaryota</taxon>
        <taxon>Metazoa</taxon>
        <taxon>Chordata</taxon>
        <taxon>Craniata</taxon>
        <taxon>Vertebrata</taxon>
        <taxon>Chondrichthyes</taxon>
        <taxon>Elasmobranchii</taxon>
        <taxon>Galeomorphii</taxon>
        <taxon>Galeoidea</taxon>
        <taxon>Orectolobiformes</taxon>
        <taxon>Hemiscylliidae</taxon>
        <taxon>Chiloscyllium</taxon>
    </lineage>
</organism>
<protein>
    <recommendedName>
        <fullName evidence="1">B30.2/SPRY domain-containing protein</fullName>
    </recommendedName>
</protein>
<dbReference type="InterPro" id="IPR003879">
    <property type="entry name" value="Butyrophylin_SPRY"/>
</dbReference>